<dbReference type="Proteomes" id="UP001204746">
    <property type="component" value="Unassembled WGS sequence"/>
</dbReference>
<keyword evidence="2" id="KW-1185">Reference proteome</keyword>
<name>A0ABT1V2S1_9ACTN</name>
<gene>
    <name evidence="1" type="ORF">NP777_22805</name>
</gene>
<organism evidence="1 2">
    <name type="scientific">Streptomyces rugosispiralis</name>
    <dbReference type="NCBI Taxonomy" id="2967341"/>
    <lineage>
        <taxon>Bacteria</taxon>
        <taxon>Bacillati</taxon>
        <taxon>Actinomycetota</taxon>
        <taxon>Actinomycetes</taxon>
        <taxon>Kitasatosporales</taxon>
        <taxon>Streptomycetaceae</taxon>
        <taxon>Streptomyces</taxon>
    </lineage>
</organism>
<dbReference type="RefSeq" id="WP_256652033.1">
    <property type="nucleotide sequence ID" value="NZ_JANIAA010000015.1"/>
</dbReference>
<dbReference type="EMBL" id="JANIAA010000015">
    <property type="protein sequence ID" value="MCQ8191055.1"/>
    <property type="molecule type" value="Genomic_DNA"/>
</dbReference>
<accession>A0ABT1V2S1</accession>
<sequence>MYDHRAQQAAIGVELHHADGRTTESVLIFTPGQVELYAIQFAQLIDKREQARQEGR</sequence>
<reference evidence="1 2" key="1">
    <citation type="submission" date="2022-07" db="EMBL/GenBank/DDBJ databases">
        <authorList>
            <person name="Phongsopitanun W."/>
            <person name="Tanasupawat S."/>
        </authorList>
    </citation>
    <scope>NUCLEOTIDE SEQUENCE [LARGE SCALE GENOMIC DNA]</scope>
    <source>
        <strain evidence="1 2">RCU-064</strain>
    </source>
</reference>
<protein>
    <submittedName>
        <fullName evidence="1">Uncharacterized protein</fullName>
    </submittedName>
</protein>
<proteinExistence type="predicted"/>
<comment type="caution">
    <text evidence="1">The sequence shown here is derived from an EMBL/GenBank/DDBJ whole genome shotgun (WGS) entry which is preliminary data.</text>
</comment>
<evidence type="ECO:0000313" key="1">
    <source>
        <dbReference type="EMBL" id="MCQ8191055.1"/>
    </source>
</evidence>
<evidence type="ECO:0000313" key="2">
    <source>
        <dbReference type="Proteomes" id="UP001204746"/>
    </source>
</evidence>